<dbReference type="InterPro" id="IPR014720">
    <property type="entry name" value="dsRBD_dom"/>
</dbReference>
<dbReference type="GO" id="GO:0003723">
    <property type="term" value="F:RNA binding"/>
    <property type="evidence" value="ECO:0007669"/>
    <property type="project" value="UniProtKB-UniRule"/>
</dbReference>
<evidence type="ECO:0000256" key="1">
    <source>
        <dbReference type="PROSITE-ProRule" id="PRU00266"/>
    </source>
</evidence>
<feature type="region of interest" description="Disordered" evidence="2">
    <location>
        <begin position="354"/>
        <end position="392"/>
    </location>
</feature>
<evidence type="ECO:0000256" key="2">
    <source>
        <dbReference type="SAM" id="MobiDB-lite"/>
    </source>
</evidence>
<proteinExistence type="predicted"/>
<evidence type="ECO:0000313" key="4">
    <source>
        <dbReference type="EMBL" id="KDR83120.1"/>
    </source>
</evidence>
<dbReference type="SUPFAM" id="SSF54768">
    <property type="entry name" value="dsRNA-binding domain-like"/>
    <property type="match status" value="1"/>
</dbReference>
<feature type="compositionally biased region" description="Low complexity" evidence="2">
    <location>
        <begin position="361"/>
        <end position="381"/>
    </location>
</feature>
<evidence type="ECO:0000259" key="3">
    <source>
        <dbReference type="PROSITE" id="PS50137"/>
    </source>
</evidence>
<name>A0A067TIS2_GALM3</name>
<accession>A0A067TIS2</accession>
<keyword evidence="5" id="KW-1185">Reference proteome</keyword>
<dbReference type="EMBL" id="KL142369">
    <property type="protein sequence ID" value="KDR83120.1"/>
    <property type="molecule type" value="Genomic_DNA"/>
</dbReference>
<dbReference type="SMART" id="SM00358">
    <property type="entry name" value="DSRM"/>
    <property type="match status" value="1"/>
</dbReference>
<dbReference type="OrthoDB" id="3222453at2759"/>
<reference evidence="5" key="1">
    <citation type="journal article" date="2014" name="Proc. Natl. Acad. Sci. U.S.A.">
        <title>Extensive sampling of basidiomycete genomes demonstrates inadequacy of the white-rot/brown-rot paradigm for wood decay fungi.</title>
        <authorList>
            <person name="Riley R."/>
            <person name="Salamov A.A."/>
            <person name="Brown D.W."/>
            <person name="Nagy L.G."/>
            <person name="Floudas D."/>
            <person name="Held B.W."/>
            <person name="Levasseur A."/>
            <person name="Lombard V."/>
            <person name="Morin E."/>
            <person name="Otillar R."/>
            <person name="Lindquist E.A."/>
            <person name="Sun H."/>
            <person name="LaButti K.M."/>
            <person name="Schmutz J."/>
            <person name="Jabbour D."/>
            <person name="Luo H."/>
            <person name="Baker S.E."/>
            <person name="Pisabarro A.G."/>
            <person name="Walton J.D."/>
            <person name="Blanchette R.A."/>
            <person name="Henrissat B."/>
            <person name="Martin F."/>
            <person name="Cullen D."/>
            <person name="Hibbett D.S."/>
            <person name="Grigoriev I.V."/>
        </authorList>
    </citation>
    <scope>NUCLEOTIDE SEQUENCE [LARGE SCALE GENOMIC DNA]</scope>
    <source>
        <strain evidence="5">CBS 339.88</strain>
    </source>
</reference>
<keyword evidence="1" id="KW-0694">RNA-binding</keyword>
<feature type="region of interest" description="Disordered" evidence="2">
    <location>
        <begin position="1"/>
        <end position="56"/>
    </location>
</feature>
<organism evidence="4 5">
    <name type="scientific">Galerina marginata (strain CBS 339.88)</name>
    <dbReference type="NCBI Taxonomy" id="685588"/>
    <lineage>
        <taxon>Eukaryota</taxon>
        <taxon>Fungi</taxon>
        <taxon>Dikarya</taxon>
        <taxon>Basidiomycota</taxon>
        <taxon>Agaricomycotina</taxon>
        <taxon>Agaricomycetes</taxon>
        <taxon>Agaricomycetidae</taxon>
        <taxon>Agaricales</taxon>
        <taxon>Agaricineae</taxon>
        <taxon>Strophariaceae</taxon>
        <taxon>Galerina</taxon>
    </lineage>
</organism>
<protein>
    <recommendedName>
        <fullName evidence="3">DRBM domain-containing protein</fullName>
    </recommendedName>
</protein>
<gene>
    <name evidence="4" type="ORF">GALMADRAFT_152096</name>
</gene>
<evidence type="ECO:0000313" key="5">
    <source>
        <dbReference type="Proteomes" id="UP000027222"/>
    </source>
</evidence>
<dbReference type="Proteomes" id="UP000027222">
    <property type="component" value="Unassembled WGS sequence"/>
</dbReference>
<dbReference type="PROSITE" id="PS50137">
    <property type="entry name" value="DS_RBD"/>
    <property type="match status" value="1"/>
</dbReference>
<dbReference type="Pfam" id="PF00035">
    <property type="entry name" value="dsrm"/>
    <property type="match status" value="1"/>
</dbReference>
<dbReference type="CDD" id="cd10845">
    <property type="entry name" value="DSRM_RNAse_III_family"/>
    <property type="match status" value="1"/>
</dbReference>
<dbReference type="AlphaFoldDB" id="A0A067TIS2"/>
<dbReference type="Gene3D" id="3.30.160.20">
    <property type="match status" value="1"/>
</dbReference>
<sequence>MSKRNKRGLVGDRSDEDLQSPGAELDYREDSGSRGARGPQNRNDDGHSTSSPVPDPLFQRSCDIYYRLMVVKGRGSPMRIPAPNQNLDISYQREGTTIGDVGIVTASGSFDFLFNICLPHDHPINPLELPENFTTLAISPLDIQRQAEFVGQSYLSSNSVKKSRSGNRHGLTFESSASEGAILTMPVGSNSADIRIMARFRQYLADNVKSWYKYVLGVRGRELHNGDVLLVTGWDKTKTWGMATFSNTTAQEESCLLQFRPILMADSGITYDWEYSGSADVRAGPGAQEQERLRMGDPSQIGMEYENQCLFIRSLSATLHEEDWKKLAQEFKLVENDASGPVWPTDISNVSYSQPWRGNTSGRYPPSRSSQPSSASGSMGRTNVTFPPFETEAHPSKGINNVLLKLNPNARIAITADEDWLSVLRVDDTVLPTTKQLYERIMESSVVCEDGDMVYLQKKGRFFDSRKPLTTPELDLDSAYSNDNDTMEGSSITSDALTAVEKTTVPLPVELFLPSAFESPSKALRAMASSAGGSNTVTSLNNYLHNTKKLHTLMWVESYTGPANQLTWTVHCKIEGEIKGTGKGRSISEAKQVAAGQALEALLVADAAERAPDKELGG</sequence>
<dbReference type="HOGENOM" id="CLU_021108_3_1_1"/>
<feature type="domain" description="DRBM" evidence="3">
    <location>
        <begin position="535"/>
        <end position="604"/>
    </location>
</feature>